<dbReference type="Pfam" id="PF14631">
    <property type="entry name" value="FancD2"/>
    <property type="match status" value="2"/>
</dbReference>
<evidence type="ECO:0000256" key="2">
    <source>
        <dbReference type="ARBA" id="ARBA00022499"/>
    </source>
</evidence>
<evidence type="ECO:0000313" key="9">
    <source>
        <dbReference type="Proteomes" id="UP000593564"/>
    </source>
</evidence>
<evidence type="ECO:0008006" key="10">
    <source>
        <dbReference type="Google" id="ProtNLM"/>
    </source>
</evidence>
<accession>A0A7J7HHS2</accession>
<dbReference type="GO" id="GO:0036297">
    <property type="term" value="P:interstrand cross-link repair"/>
    <property type="evidence" value="ECO:0007669"/>
    <property type="project" value="TreeGrafter"/>
</dbReference>
<gene>
    <name evidence="8" type="ORF">HYC85_010327</name>
</gene>
<organism evidence="8 9">
    <name type="scientific">Camellia sinensis</name>
    <name type="common">Tea plant</name>
    <name type="synonym">Thea sinensis</name>
    <dbReference type="NCBI Taxonomy" id="4442"/>
    <lineage>
        <taxon>Eukaryota</taxon>
        <taxon>Viridiplantae</taxon>
        <taxon>Streptophyta</taxon>
        <taxon>Embryophyta</taxon>
        <taxon>Tracheophyta</taxon>
        <taxon>Spermatophyta</taxon>
        <taxon>Magnoliopsida</taxon>
        <taxon>eudicotyledons</taxon>
        <taxon>Gunneridae</taxon>
        <taxon>Pentapetalae</taxon>
        <taxon>asterids</taxon>
        <taxon>Ericales</taxon>
        <taxon>Theaceae</taxon>
        <taxon>Camellia</taxon>
    </lineage>
</organism>
<keyword evidence="2" id="KW-1017">Isopeptide bond</keyword>
<feature type="transmembrane region" description="Helical" evidence="7">
    <location>
        <begin position="12"/>
        <end position="32"/>
    </location>
</feature>
<dbReference type="EMBL" id="JACBKZ010000004">
    <property type="protein sequence ID" value="KAF5952383.1"/>
    <property type="molecule type" value="Genomic_DNA"/>
</dbReference>
<dbReference type="GO" id="GO:1990918">
    <property type="term" value="P:double-strand break repair involved in meiotic recombination"/>
    <property type="evidence" value="ECO:0007669"/>
    <property type="project" value="TreeGrafter"/>
</dbReference>
<dbReference type="PANTHER" id="PTHR32086">
    <property type="entry name" value="FANCONI ANEMIA GROUP D2 PROTEIN"/>
    <property type="match status" value="1"/>
</dbReference>
<evidence type="ECO:0000256" key="1">
    <source>
        <dbReference type="ARBA" id="ARBA00004123"/>
    </source>
</evidence>
<comment type="caution">
    <text evidence="8">The sequence shown here is derived from an EMBL/GenBank/DDBJ whole genome shotgun (WGS) entry which is preliminary data.</text>
</comment>
<name>A0A7J7HHS2_CAMSI</name>
<comment type="similarity">
    <text evidence="5">Belongs to the Fanconi anemia protein FANCD2 family.</text>
</comment>
<reference evidence="9" key="1">
    <citation type="journal article" date="2020" name="Nat. Commun.">
        <title>Genome assembly of wild tea tree DASZ reveals pedigree and selection history of tea varieties.</title>
        <authorList>
            <person name="Zhang W."/>
            <person name="Zhang Y."/>
            <person name="Qiu H."/>
            <person name="Guo Y."/>
            <person name="Wan H."/>
            <person name="Zhang X."/>
            <person name="Scossa F."/>
            <person name="Alseekh S."/>
            <person name="Zhang Q."/>
            <person name="Wang P."/>
            <person name="Xu L."/>
            <person name="Schmidt M.H."/>
            <person name="Jia X."/>
            <person name="Li D."/>
            <person name="Zhu A."/>
            <person name="Guo F."/>
            <person name="Chen W."/>
            <person name="Ni D."/>
            <person name="Usadel B."/>
            <person name="Fernie A.R."/>
            <person name="Wen W."/>
        </authorList>
    </citation>
    <scope>NUCLEOTIDE SEQUENCE [LARGE SCALE GENOMIC DNA]</scope>
    <source>
        <strain evidence="9">cv. G240</strain>
    </source>
</reference>
<comment type="subcellular location">
    <subcellularLocation>
        <location evidence="1">Nucleus</location>
    </subcellularLocation>
</comment>
<feature type="region of interest" description="Disordered" evidence="6">
    <location>
        <begin position="109"/>
        <end position="141"/>
    </location>
</feature>
<dbReference type="GO" id="GO:0031573">
    <property type="term" value="P:mitotic intra-S DNA damage checkpoint signaling"/>
    <property type="evidence" value="ECO:0007669"/>
    <property type="project" value="TreeGrafter"/>
</dbReference>
<feature type="compositionally biased region" description="Polar residues" evidence="6">
    <location>
        <begin position="991"/>
        <end position="1005"/>
    </location>
</feature>
<sequence>MGKITHQRTVSTNAFFIFTIILLAAMAKRIFLDRTTLTLLNFGAIPFPSLPLFPSLSLFAKLFCLPIKVSHCSLHCIALHCIGNNSKKTRAESLAKSNKMVLLHHQTLSRKRPPSNTFVSPFPQPPPKIPKSTTTPSSSANHQTETLFQIDKMVSVLADAGCTLINPSGPPSLPSDPHKLRRHLHRLFSSDASLRSSFLSGFSSYILSPLNLRMVLVSSDSVRNESLVRVLLLVPSIQLDLLIMLLEKLPEYFDVGNGLGLDDDVSRLILNQFRWLDFLVDSDAFAEKLLQVLSICPLHLKKEIIGSLPEIIGDQNNKAVVDSLEQMLQEDSAVIVPVLDSFSNLNLDDQLQEQVITIALSCIRTIDAEHMPYLLRFLLLSATPANARRIISHIRQQLKFVGASNTRVIQNSKLKGKSPVDTAEVSILDALRSCLRFKNILCQEILKELKCLETARDHKVIDIWLLMLIYMNGESLQKSVENIFKKKIIEGCIQDVLFDQCIRGNKELVQDYFPSFLSLSECLLACKEQKAREFGIHIYRSLFEEFVDTSSRQEVLGTLVTHMGSGVSFEVSSALEAMVLLASKYSEELIPLSSHISGILDYLEGFSVENLHKVYEVFSLLALSAWSSKESFGSSIANELLMIVRKQVSNPDLKYKKMGLIGTLKIVSCHGDANNAACSSSQKSNYEEALELLKLSMESCKQLPLPLILFYDELISVLDCRTLHPAIMEWIGKHASEFESLFLSDLEGGQLPIKDSNCGLEGELWMNLDGDISPVCLNILPLVSASMQSGSLLQILPAKFLLLSTIERLANQGSLGGIDALLGCPLHLPSFQIFSEQAWQTSTDKQKKIVCISLYYAANWIRELLNAFCTQVSGRFDCVSQATKEEIIVKLLKRLRNLVFLESLLNNCLKQYSLFLPDLYPHMEYSASSLSNQPSYIGNSEKKSERMKANESSSPNKKGKNGRTSKASTSSDVNGKFRQPTIVDSLRKACGTTSQEVPNEDSSCLHSRDSIAEPASPHASDSSEVVNVEVSAASEVLEAQRYKFRPLLVDCFSILAFSKMQNQDSCCPDPAAELPLHLYLLRDLHCKLDYFSPPRKQFSARCLSNPPGFSRMTANEFLRKILPLFSSLQKHLNCAVHILKEGAEFCQEHWSVQSASAKNPDLTNMVVSKSSVCNSLLKEILTCFRKMLNLPDIQAEKSVLSDLLEAFQPTKIPDSIFSGMQVIPSPGNIDYLYCGAYSFLEGVLEEAITLSFTLASEVLLTLDSVITSVQQFLEKLVEGKSKDIHSGLFREILPTLQNRLGTSAYKLLRHNWDNQNLENGWKSKGVVQKILQIYLVNSDSTSDLLCDLVCSILPQATLSKTTAEDDFHGFPTLCSATFDVWYRVMVKEVILLGKPRAGFQLEAVEVLLKNLQKTVNVVISVHAMAVKYGGKFVDSFLKVFDFLQTQFQIHNELIIQLVKELQKATRTLQTVCSEAKGMKQTAVTSKIPATKRSLERFLFHVKALLYTTSSGCTFWMGNLKHKDLMGQVVSSQAYVDEQNENAVEDFEETVVEEDQQNSVASEEERETE</sequence>
<feature type="compositionally biased region" description="Polar residues" evidence="6">
    <location>
        <begin position="964"/>
        <end position="973"/>
    </location>
</feature>
<evidence type="ECO:0000313" key="8">
    <source>
        <dbReference type="EMBL" id="KAF5952383.1"/>
    </source>
</evidence>
<dbReference type="GO" id="GO:0005634">
    <property type="term" value="C:nucleus"/>
    <property type="evidence" value="ECO:0007669"/>
    <property type="project" value="UniProtKB-SubCell"/>
</dbReference>
<feature type="region of interest" description="Disordered" evidence="6">
    <location>
        <begin position="1545"/>
        <end position="1568"/>
    </location>
</feature>
<keyword evidence="4" id="KW-0539">Nucleus</keyword>
<dbReference type="Proteomes" id="UP000593564">
    <property type="component" value="Unassembled WGS sequence"/>
</dbReference>
<feature type="compositionally biased region" description="Low complexity" evidence="6">
    <location>
        <begin position="130"/>
        <end position="139"/>
    </location>
</feature>
<keyword evidence="7" id="KW-0472">Membrane</keyword>
<dbReference type="GO" id="GO:0007129">
    <property type="term" value="P:homologous chromosome pairing at meiosis"/>
    <property type="evidence" value="ECO:0007669"/>
    <property type="project" value="TreeGrafter"/>
</dbReference>
<evidence type="ECO:0000256" key="4">
    <source>
        <dbReference type="ARBA" id="ARBA00023242"/>
    </source>
</evidence>
<feature type="region of interest" description="Disordered" evidence="6">
    <location>
        <begin position="990"/>
        <end position="1024"/>
    </location>
</feature>
<dbReference type="InterPro" id="IPR029448">
    <property type="entry name" value="FANCD2"/>
</dbReference>
<proteinExistence type="inferred from homology"/>
<evidence type="ECO:0000256" key="6">
    <source>
        <dbReference type="SAM" id="MobiDB-lite"/>
    </source>
</evidence>
<dbReference type="PANTHER" id="PTHR32086:SF0">
    <property type="entry name" value="FANCONI ANEMIA GROUP D2 PROTEIN"/>
    <property type="match status" value="1"/>
</dbReference>
<feature type="region of interest" description="Disordered" evidence="6">
    <location>
        <begin position="934"/>
        <end position="976"/>
    </location>
</feature>
<keyword evidence="7" id="KW-0812">Transmembrane</keyword>
<protein>
    <recommendedName>
        <fullName evidence="10">Fanconi anemia group D2 protein</fullName>
    </recommendedName>
</protein>
<feature type="compositionally biased region" description="Basic and acidic residues" evidence="6">
    <location>
        <begin position="940"/>
        <end position="949"/>
    </location>
</feature>
<keyword evidence="9" id="KW-1185">Reference proteome</keyword>
<reference evidence="8 9" key="2">
    <citation type="submission" date="2020-07" db="EMBL/GenBank/DDBJ databases">
        <title>Genome assembly of wild tea tree DASZ reveals pedigree and selection history of tea varieties.</title>
        <authorList>
            <person name="Zhang W."/>
        </authorList>
    </citation>
    <scope>NUCLEOTIDE SEQUENCE [LARGE SCALE GENOMIC DNA]</scope>
    <source>
        <strain evidence="9">cv. G240</strain>
        <tissue evidence="8">Leaf</tissue>
    </source>
</reference>
<evidence type="ECO:0000256" key="3">
    <source>
        <dbReference type="ARBA" id="ARBA00022843"/>
    </source>
</evidence>
<dbReference type="GO" id="GO:0000793">
    <property type="term" value="C:condensed chromosome"/>
    <property type="evidence" value="ECO:0007669"/>
    <property type="project" value="TreeGrafter"/>
</dbReference>
<evidence type="ECO:0000256" key="7">
    <source>
        <dbReference type="SAM" id="Phobius"/>
    </source>
</evidence>
<feature type="transmembrane region" description="Helical" evidence="7">
    <location>
        <begin position="39"/>
        <end position="63"/>
    </location>
</feature>
<evidence type="ECO:0000256" key="5">
    <source>
        <dbReference type="ARBA" id="ARBA00093456"/>
    </source>
</evidence>
<keyword evidence="3" id="KW-0832">Ubl conjugation</keyword>
<dbReference type="GO" id="GO:0070182">
    <property type="term" value="F:DNA polymerase binding"/>
    <property type="evidence" value="ECO:0007669"/>
    <property type="project" value="TreeGrafter"/>
</dbReference>
<keyword evidence="7" id="KW-1133">Transmembrane helix</keyword>